<accession>A0A1G9UQH1</accession>
<keyword evidence="1" id="KW-0472">Membrane</keyword>
<evidence type="ECO:0000313" key="2">
    <source>
        <dbReference type="EMBL" id="SDM62178.1"/>
    </source>
</evidence>
<evidence type="ECO:0000256" key="1">
    <source>
        <dbReference type="SAM" id="Phobius"/>
    </source>
</evidence>
<reference evidence="2 3" key="1">
    <citation type="submission" date="2016-10" db="EMBL/GenBank/DDBJ databases">
        <authorList>
            <person name="de Groot N.N."/>
        </authorList>
    </citation>
    <scope>NUCLEOTIDE SEQUENCE [LARGE SCALE GENOMIC DNA]</scope>
    <source>
        <strain evidence="2 3">DSM 44149</strain>
    </source>
</reference>
<evidence type="ECO:0000313" key="3">
    <source>
        <dbReference type="Proteomes" id="UP000183376"/>
    </source>
</evidence>
<dbReference type="EMBL" id="LT629701">
    <property type="protein sequence ID" value="SDM62178.1"/>
    <property type="molecule type" value="Genomic_DNA"/>
</dbReference>
<dbReference type="Proteomes" id="UP000183376">
    <property type="component" value="Chromosome I"/>
</dbReference>
<keyword evidence="3" id="KW-1185">Reference proteome</keyword>
<dbReference type="AlphaFoldDB" id="A0A1G9UQH1"/>
<dbReference type="RefSeq" id="WP_156051585.1">
    <property type="nucleotide sequence ID" value="NZ_JOEF01000028.1"/>
</dbReference>
<protein>
    <submittedName>
        <fullName evidence="2">Uncharacterized protein</fullName>
    </submittedName>
</protein>
<proteinExistence type="predicted"/>
<keyword evidence="1" id="KW-1133">Transmembrane helix</keyword>
<feature type="transmembrane region" description="Helical" evidence="1">
    <location>
        <begin position="28"/>
        <end position="57"/>
    </location>
</feature>
<name>A0A1G9UQH1_ALLAB</name>
<keyword evidence="1" id="KW-0812">Transmembrane</keyword>
<organism evidence="2 3">
    <name type="scientific">Allokutzneria albata</name>
    <name type="common">Kibdelosporangium albatum</name>
    <dbReference type="NCBI Taxonomy" id="211114"/>
    <lineage>
        <taxon>Bacteria</taxon>
        <taxon>Bacillati</taxon>
        <taxon>Actinomycetota</taxon>
        <taxon>Actinomycetes</taxon>
        <taxon>Pseudonocardiales</taxon>
        <taxon>Pseudonocardiaceae</taxon>
        <taxon>Allokutzneria</taxon>
    </lineage>
</organism>
<sequence length="61" mass="6508">MRRDGLRLLRRRGGCPARLIRVPGSRPGVVVMMVLGVVGVVTVVVGQCLGKIGWAVWLLAG</sequence>
<gene>
    <name evidence="2" type="ORF">SAMN04489726_2553</name>
</gene>